<gene>
    <name evidence="3" type="ORF">RH861_05830</name>
</gene>
<evidence type="ECO:0000256" key="1">
    <source>
        <dbReference type="SAM" id="Phobius"/>
    </source>
</evidence>
<feature type="transmembrane region" description="Helical" evidence="1">
    <location>
        <begin position="139"/>
        <end position="161"/>
    </location>
</feature>
<sequence>MIRKALATAALAAVALFAVPAAAHAEEAGYTTQGPAVTAAPGEAVSLTFTGLPANTPSTATAPDAVTLAALKATTASKPTDASGSVTYQASATQPGTYTITVTAGGVVATATLTVAPSDTAGSGSGDDLASTGFDLPVLALWVGGGALALGAALIAVMTTVRRNRGNA</sequence>
<organism evidence="3 4">
    <name type="scientific">Agromyces indicus</name>
    <dbReference type="NCBI Taxonomy" id="758919"/>
    <lineage>
        <taxon>Bacteria</taxon>
        <taxon>Bacillati</taxon>
        <taxon>Actinomycetota</taxon>
        <taxon>Actinomycetes</taxon>
        <taxon>Micrococcales</taxon>
        <taxon>Microbacteriaceae</taxon>
        <taxon>Agromyces</taxon>
    </lineage>
</organism>
<dbReference type="EMBL" id="JAVKGS010000001">
    <property type="protein sequence ID" value="MDR5691582.1"/>
    <property type="molecule type" value="Genomic_DNA"/>
</dbReference>
<keyword evidence="1" id="KW-0472">Membrane</keyword>
<protein>
    <recommendedName>
        <fullName evidence="5">CopC domain-containing protein</fullName>
    </recommendedName>
</protein>
<evidence type="ECO:0008006" key="5">
    <source>
        <dbReference type="Google" id="ProtNLM"/>
    </source>
</evidence>
<name>A0ABU1FJR8_9MICO</name>
<feature type="chain" id="PRO_5045804797" description="CopC domain-containing protein" evidence="2">
    <location>
        <begin position="26"/>
        <end position="168"/>
    </location>
</feature>
<evidence type="ECO:0000256" key="2">
    <source>
        <dbReference type="SAM" id="SignalP"/>
    </source>
</evidence>
<keyword evidence="1" id="KW-0812">Transmembrane</keyword>
<keyword evidence="1" id="KW-1133">Transmembrane helix</keyword>
<keyword evidence="2" id="KW-0732">Signal</keyword>
<keyword evidence="4" id="KW-1185">Reference proteome</keyword>
<proteinExistence type="predicted"/>
<evidence type="ECO:0000313" key="4">
    <source>
        <dbReference type="Proteomes" id="UP001260072"/>
    </source>
</evidence>
<comment type="caution">
    <text evidence="3">The sequence shown here is derived from an EMBL/GenBank/DDBJ whole genome shotgun (WGS) entry which is preliminary data.</text>
</comment>
<reference evidence="4" key="1">
    <citation type="submission" date="2023-07" db="EMBL/GenBank/DDBJ databases">
        <title>Description of three actinobacteria isolated from air of manufacturing shop in a pharmaceutical factory.</title>
        <authorList>
            <person name="Zhang D.-F."/>
        </authorList>
    </citation>
    <scope>NUCLEOTIDE SEQUENCE [LARGE SCALE GENOMIC DNA]</scope>
    <source>
        <strain evidence="4">CCTCC AB 2011122</strain>
    </source>
</reference>
<accession>A0ABU1FJR8</accession>
<dbReference type="Proteomes" id="UP001260072">
    <property type="component" value="Unassembled WGS sequence"/>
</dbReference>
<feature type="signal peptide" evidence="2">
    <location>
        <begin position="1"/>
        <end position="25"/>
    </location>
</feature>
<dbReference type="RefSeq" id="WP_310520189.1">
    <property type="nucleotide sequence ID" value="NZ_BAABBS010000003.1"/>
</dbReference>
<evidence type="ECO:0000313" key="3">
    <source>
        <dbReference type="EMBL" id="MDR5691582.1"/>
    </source>
</evidence>